<accession>A0A061J250</accession>
<dbReference type="AlphaFoldDB" id="A0A061J250"/>
<protein>
    <submittedName>
        <fullName evidence="1">Uncharacterized protein</fullName>
    </submittedName>
</protein>
<evidence type="ECO:0000313" key="1">
    <source>
        <dbReference type="EMBL" id="ESL07372.1"/>
    </source>
</evidence>
<dbReference type="VEuPathDB" id="TriTrypDB:TRSC58_04938"/>
<sequence length="131" mass="15490">MLRRTPLHLVKELVYFEVWEHFKRFGDAKGADSVTCRVLCADDVAERLNRQVKMRYLLEQFLVKNISAGGTRGEQQSWWTGDFARSVNSDRRVLAQMFLEDDWVLVQINNCVSEREWLITTMTFLRDRSDE</sequence>
<name>A0A061J250_TRYRA</name>
<reference evidence="1 2" key="1">
    <citation type="submission" date="2013-07" db="EMBL/GenBank/DDBJ databases">
        <authorList>
            <person name="Stoco P.H."/>
            <person name="Wagner G."/>
            <person name="Gerber A."/>
            <person name="Zaha A."/>
            <person name="Thompson C."/>
            <person name="Bartholomeu D.C."/>
            <person name="Luckemeyer D.D."/>
            <person name="Bahia D."/>
            <person name="Loreto E."/>
            <person name="Prestes E.B."/>
            <person name="Lima F.M."/>
            <person name="Rodrigues-Luiz G."/>
            <person name="Vallejo G.A."/>
            <person name="Filho J.F."/>
            <person name="Monteiro K.M."/>
            <person name="Tyler K.M."/>
            <person name="de Almeida L.G."/>
            <person name="Ortiz M.F."/>
            <person name="Siervo M.A."/>
            <person name="de Moraes M.H."/>
            <person name="Cunha O.L."/>
            <person name="Mendonca-Neto R."/>
            <person name="Silva R."/>
            <person name="Teixeira S.M."/>
            <person name="Murta S.M."/>
            <person name="Sincero T.C."/>
            <person name="Mendes T.A."/>
            <person name="Urmenyi T.P."/>
            <person name="Silva V.G."/>
            <person name="da Rocha W.D."/>
            <person name="Andersson B."/>
            <person name="Romanha A.J."/>
            <person name="Steindel M."/>
            <person name="de Vasconcelos A.T."/>
            <person name="Grisard E.C."/>
        </authorList>
    </citation>
    <scope>NUCLEOTIDE SEQUENCE [LARGE SCALE GENOMIC DNA]</scope>
    <source>
        <strain evidence="1 2">SC58</strain>
    </source>
</reference>
<organism evidence="1 2">
    <name type="scientific">Trypanosoma rangeli SC58</name>
    <dbReference type="NCBI Taxonomy" id="429131"/>
    <lineage>
        <taxon>Eukaryota</taxon>
        <taxon>Discoba</taxon>
        <taxon>Euglenozoa</taxon>
        <taxon>Kinetoplastea</taxon>
        <taxon>Metakinetoplastina</taxon>
        <taxon>Trypanosomatida</taxon>
        <taxon>Trypanosomatidae</taxon>
        <taxon>Trypanosoma</taxon>
        <taxon>Herpetosoma</taxon>
    </lineage>
</organism>
<comment type="caution">
    <text evidence="1">The sequence shown here is derived from an EMBL/GenBank/DDBJ whole genome shotgun (WGS) entry which is preliminary data.</text>
</comment>
<proteinExistence type="predicted"/>
<gene>
    <name evidence="1" type="ORF">TRSC58_04938</name>
</gene>
<evidence type="ECO:0000313" key="2">
    <source>
        <dbReference type="Proteomes" id="UP000031737"/>
    </source>
</evidence>
<keyword evidence="2" id="KW-1185">Reference proteome</keyword>
<dbReference type="Proteomes" id="UP000031737">
    <property type="component" value="Unassembled WGS sequence"/>
</dbReference>
<dbReference type="OrthoDB" id="238238at2759"/>
<dbReference type="EMBL" id="AUPL01004938">
    <property type="protein sequence ID" value="ESL07372.1"/>
    <property type="molecule type" value="Genomic_DNA"/>
</dbReference>